<sequence>MAGLALAACSADEEQARTLADAAPPHTPEPYVQVTHPEWTRDAVIYQINTRQFTREGTFAAAAGELPRLAGLGVDILWLMPVQPIGEVNRKGPLGSPYSIADYTGVNPELGTLDELKAFIDEAHALGMHVILDWVANHTAWDNPLVAEHPEWYSRNWAGEMQPPPGTDWSDVVDLDYSHAGLREYMSDAMAFWVREVGFDGFRADVAGFVPLDFWEDVRAELDAIKPVFMLAEWETRDLHAHAFDATYAWSWWNRMHDIAQGRADAGAIRGWYFYDHHNTWPEDGYRMVFVSNHDKNAWEATQFEAFGEMLEAAIVLSVTGEGLPMIYNGQEAGNTDRLAFFERDPIQWREHPIGDLYRSLFALKEETSALWNGSAGAKMVDVPNSAPARVLSFVRRNMEGGVFVVLNLSGEAREVTFGTGPHHGAYTDRFSGERLEVGATTALALEPWGWRVLVLDTPGE</sequence>
<dbReference type="SUPFAM" id="SSF51011">
    <property type="entry name" value="Glycosyl hydrolase domain"/>
    <property type="match status" value="1"/>
</dbReference>
<dbReference type="Gene3D" id="3.20.20.80">
    <property type="entry name" value="Glycosidases"/>
    <property type="match status" value="1"/>
</dbReference>
<keyword evidence="2" id="KW-0456">Lyase</keyword>
<dbReference type="EMBL" id="SRXW01000005">
    <property type="protein sequence ID" value="TGY87692.1"/>
    <property type="molecule type" value="Genomic_DNA"/>
</dbReference>
<accession>A0A4S2GY40</accession>
<evidence type="ECO:0000313" key="3">
    <source>
        <dbReference type="Proteomes" id="UP000308054"/>
    </source>
</evidence>
<proteinExistence type="predicted"/>
<evidence type="ECO:0000313" key="2">
    <source>
        <dbReference type="EMBL" id="TGY87692.1"/>
    </source>
</evidence>
<dbReference type="PANTHER" id="PTHR47786:SF2">
    <property type="entry name" value="GLYCOSYL HYDROLASE FAMILY 13 CATALYTIC DOMAIN-CONTAINING PROTEIN"/>
    <property type="match status" value="1"/>
</dbReference>
<dbReference type="GO" id="GO:0016829">
    <property type="term" value="F:lyase activity"/>
    <property type="evidence" value="ECO:0007669"/>
    <property type="project" value="UniProtKB-KW"/>
</dbReference>
<reference evidence="2 3" key="1">
    <citation type="journal article" date="2017" name="Int. J. Syst. Evol. Microbiol.">
        <title>Marinicauda algicola sp. nov., isolated from a marine red alga Rhodosorus marinus.</title>
        <authorList>
            <person name="Jeong S.E."/>
            <person name="Jeon S.H."/>
            <person name="Chun B.H."/>
            <person name="Kim D.W."/>
            <person name="Jeon C.O."/>
        </authorList>
    </citation>
    <scope>NUCLEOTIDE SEQUENCE [LARGE SCALE GENOMIC DNA]</scope>
    <source>
        <strain evidence="2 3">JCM 31718</strain>
    </source>
</reference>
<dbReference type="CDD" id="cd11313">
    <property type="entry name" value="AmyAc_arch_bac_AmyA"/>
    <property type="match status" value="1"/>
</dbReference>
<comment type="caution">
    <text evidence="2">The sequence shown here is derived from an EMBL/GenBank/DDBJ whole genome shotgun (WGS) entry which is preliminary data.</text>
</comment>
<dbReference type="Gene3D" id="2.60.40.1180">
    <property type="entry name" value="Golgi alpha-mannosidase II"/>
    <property type="match status" value="1"/>
</dbReference>
<dbReference type="PANTHER" id="PTHR47786">
    <property type="entry name" value="ALPHA-1,4-GLUCAN:MALTOSE-1-PHOSPHATE MALTOSYLTRANSFERASE"/>
    <property type="match status" value="1"/>
</dbReference>
<keyword evidence="3" id="KW-1185">Reference proteome</keyword>
<dbReference type="OrthoDB" id="9805159at2"/>
<organism evidence="2 3">
    <name type="scientific">Marinicauda algicola</name>
    <dbReference type="NCBI Taxonomy" id="2029849"/>
    <lineage>
        <taxon>Bacteria</taxon>
        <taxon>Pseudomonadati</taxon>
        <taxon>Pseudomonadota</taxon>
        <taxon>Alphaproteobacteria</taxon>
        <taxon>Maricaulales</taxon>
        <taxon>Maricaulaceae</taxon>
        <taxon>Marinicauda</taxon>
    </lineage>
</organism>
<dbReference type="GO" id="GO:0005975">
    <property type="term" value="P:carbohydrate metabolic process"/>
    <property type="evidence" value="ECO:0007669"/>
    <property type="project" value="InterPro"/>
</dbReference>
<evidence type="ECO:0000259" key="1">
    <source>
        <dbReference type="SMART" id="SM00642"/>
    </source>
</evidence>
<dbReference type="InterPro" id="IPR017853">
    <property type="entry name" value="GH"/>
</dbReference>
<dbReference type="InterPro" id="IPR006047">
    <property type="entry name" value="GH13_cat_dom"/>
</dbReference>
<dbReference type="SMART" id="SM00642">
    <property type="entry name" value="Aamy"/>
    <property type="match status" value="1"/>
</dbReference>
<dbReference type="InterPro" id="IPR013780">
    <property type="entry name" value="Glyco_hydro_b"/>
</dbReference>
<dbReference type="Pfam" id="PF00128">
    <property type="entry name" value="Alpha-amylase"/>
    <property type="match status" value="1"/>
</dbReference>
<dbReference type="InterPro" id="IPR006048">
    <property type="entry name" value="A-amylase/branching_C"/>
</dbReference>
<dbReference type="SUPFAM" id="SSF51445">
    <property type="entry name" value="(Trans)glycosidases"/>
    <property type="match status" value="1"/>
</dbReference>
<gene>
    <name evidence="2" type="ORF">E5163_14735</name>
</gene>
<dbReference type="AlphaFoldDB" id="A0A4S2GY40"/>
<dbReference type="Pfam" id="PF02806">
    <property type="entry name" value="Alpha-amylase_C"/>
    <property type="match status" value="1"/>
</dbReference>
<protein>
    <submittedName>
        <fullName evidence="2">Alpha-amlyase</fullName>
    </submittedName>
</protein>
<name>A0A4S2GY40_9PROT</name>
<dbReference type="GO" id="GO:0043169">
    <property type="term" value="F:cation binding"/>
    <property type="evidence" value="ECO:0007669"/>
    <property type="project" value="InterPro"/>
</dbReference>
<dbReference type="Proteomes" id="UP000308054">
    <property type="component" value="Unassembled WGS sequence"/>
</dbReference>
<feature type="domain" description="Glycosyl hydrolase family 13 catalytic" evidence="1">
    <location>
        <begin position="47"/>
        <end position="365"/>
    </location>
</feature>